<dbReference type="InterPro" id="IPR057672">
    <property type="entry name" value="TPR_IPO4/5"/>
</dbReference>
<keyword evidence="7" id="KW-0539">Nucleus</keyword>
<dbReference type="InterPro" id="IPR021133">
    <property type="entry name" value="HEAT_type_2"/>
</dbReference>
<evidence type="ECO:0000256" key="12">
    <source>
        <dbReference type="PROSITE-ProRule" id="PRU00103"/>
    </source>
</evidence>
<dbReference type="SMART" id="SM00913">
    <property type="entry name" value="IBN_N"/>
    <property type="match status" value="1"/>
</dbReference>
<dbReference type="FunFam" id="1.25.10.10:FF:000028">
    <property type="entry name" value="Transportin-1 isoform 1"/>
    <property type="match status" value="1"/>
</dbReference>
<dbReference type="GO" id="GO:0031981">
    <property type="term" value="C:nuclear lumen"/>
    <property type="evidence" value="ECO:0007669"/>
    <property type="project" value="UniProtKB-ARBA"/>
</dbReference>
<protein>
    <recommendedName>
        <fullName evidence="9">Transportin-1</fullName>
    </recommendedName>
    <alternativeName>
        <fullName evidence="10">Importin beta-2</fullName>
    </alternativeName>
    <alternativeName>
        <fullName evidence="11">Karyopherin beta-2</fullName>
    </alternativeName>
</protein>
<dbReference type="Pfam" id="PF03810">
    <property type="entry name" value="IBN_N"/>
    <property type="match status" value="1"/>
</dbReference>
<dbReference type="STRING" id="947166.A0A1D1UI22"/>
<gene>
    <name evidence="15" type="primary">RvY_01903-1</name>
    <name evidence="15" type="synonym">RvY_01903.1</name>
    <name evidence="15" type="ORF">RvY_01903</name>
</gene>
<evidence type="ECO:0000256" key="4">
    <source>
        <dbReference type="ARBA" id="ARBA00022490"/>
    </source>
</evidence>
<dbReference type="AlphaFoldDB" id="A0A1D1UI22"/>
<evidence type="ECO:0000256" key="10">
    <source>
        <dbReference type="ARBA" id="ARBA00076938"/>
    </source>
</evidence>
<feature type="repeat" description="HEAT" evidence="12">
    <location>
        <begin position="452"/>
        <end position="490"/>
    </location>
</feature>
<dbReference type="Gene3D" id="1.25.10.10">
    <property type="entry name" value="Leucine-rich Repeat Variant"/>
    <property type="match status" value="2"/>
</dbReference>
<evidence type="ECO:0000256" key="13">
    <source>
        <dbReference type="SAM" id="MobiDB-lite"/>
    </source>
</evidence>
<evidence type="ECO:0000256" key="1">
    <source>
        <dbReference type="ARBA" id="ARBA00004123"/>
    </source>
</evidence>
<dbReference type="Pfam" id="PF25574">
    <property type="entry name" value="TPR_IMB1"/>
    <property type="match status" value="1"/>
</dbReference>
<dbReference type="PROSITE" id="PS50166">
    <property type="entry name" value="IMPORTIN_B_NT"/>
    <property type="match status" value="1"/>
</dbReference>
<dbReference type="InterPro" id="IPR001494">
    <property type="entry name" value="Importin-beta_N"/>
</dbReference>
<dbReference type="EMBL" id="BDGG01000001">
    <property type="protein sequence ID" value="GAU89346.1"/>
    <property type="molecule type" value="Genomic_DNA"/>
</dbReference>
<accession>A0A1D1UI22</accession>
<feature type="region of interest" description="Disordered" evidence="13">
    <location>
        <begin position="326"/>
        <end position="384"/>
    </location>
</feature>
<sequence length="904" mass="101386">MSGALWKPQEAGLLEITQLLKESQSPNTQIQRDVQQKLDQLNHHPDFNNYLIFVLTQSKNLDDPTRSLAGLILKNNVRVQWENFHNTTQELIKHECVASIGDSSPLVRATIGILVTTIVSKGGLRTWTDLLPKLSQCLDSPQVEIVDGAFSTLQKICEDSTELDASDAASAAEQQPLDALLPKFIQFFQHPTAKIRAYALGCVNCYILHRLLPLQAHMEVFLKNLFALAMDTDADVKKQVLRAIVTLLEVQPDILYRDLTNIIGFMLMRTQDGDEQVALEACEFWLSVADNQVGQQTLQPHLAQLVPLLLERMKYSAMDIAMLRTEDEEDEMKPDRPEDIKPRFHKSKTHGGMESQPHAATPSGDHATGGEEEDDDEDDNEEMTEWNLRKCSAAALDVLSNVFHDTLLPVLLPPLKEVLMSPDWVRKESGILALGAIAEGCADGMSTHLRDLIPFLLECLNDPKPLVRSITCWTLSRYASWIVAEDPIKYFQPFLGKLLERLLDTNKKVQEAACSAFATLEEEAGALLSPYLEVIVRTLIAAFRKYQSKNLLILYDAIGTLAESVGQELNRPQYVQQLMEPLLVKWGSMQDNDKSTFPLLECLSSLATAMGDGFMPYVEPVFKRCLVLIDRAIQDQILYQTYPEAVEVPEHDNLIVALDLLSGLTEGIGSRIEPLVMSSNLMVNIAHCIRNQIPEVRQSAFALIGDLARAAFNAEKPYLDDFVAHMALNMDPEHLSVCNNATWALGEVALRLGAETTKYVPHVVEPLIGLMNRPGTQKTLLENAAITLGRLGLTCPQLMAERLPQFIKPWCYSLRNVRDNEEKASAFRGICVIIGNRQKPMDSADFMAFCDAVASWQTPDPQLKSMFQQLLHAYKSMAPADQWPLFMQQFPQPIRERLEKIYGM</sequence>
<keyword evidence="3" id="KW-0813">Transport</keyword>
<evidence type="ECO:0000256" key="2">
    <source>
        <dbReference type="ARBA" id="ARBA00004496"/>
    </source>
</evidence>
<evidence type="ECO:0000313" key="15">
    <source>
        <dbReference type="EMBL" id="GAU89346.1"/>
    </source>
</evidence>
<dbReference type="InterPro" id="IPR058584">
    <property type="entry name" value="IMB1_TNPO1-like_TPR"/>
</dbReference>
<organism evidence="15 16">
    <name type="scientific">Ramazzottius varieornatus</name>
    <name type="common">Water bear</name>
    <name type="synonym">Tardigrade</name>
    <dbReference type="NCBI Taxonomy" id="947166"/>
    <lineage>
        <taxon>Eukaryota</taxon>
        <taxon>Metazoa</taxon>
        <taxon>Ecdysozoa</taxon>
        <taxon>Tardigrada</taxon>
        <taxon>Eutardigrada</taxon>
        <taxon>Parachela</taxon>
        <taxon>Hypsibioidea</taxon>
        <taxon>Ramazzottiidae</taxon>
        <taxon>Ramazzottius</taxon>
    </lineage>
</organism>
<dbReference type="GO" id="GO:0006606">
    <property type="term" value="P:protein import into nucleus"/>
    <property type="evidence" value="ECO:0007669"/>
    <property type="project" value="InterPro"/>
</dbReference>
<keyword evidence="6" id="KW-0653">Protein transport</keyword>
<evidence type="ECO:0000256" key="7">
    <source>
        <dbReference type="ARBA" id="ARBA00023242"/>
    </source>
</evidence>
<evidence type="ECO:0000256" key="6">
    <source>
        <dbReference type="ARBA" id="ARBA00022927"/>
    </source>
</evidence>
<keyword evidence="4" id="KW-0963">Cytoplasm</keyword>
<feature type="compositionally biased region" description="Acidic residues" evidence="13">
    <location>
        <begin position="370"/>
        <end position="384"/>
    </location>
</feature>
<evidence type="ECO:0000256" key="5">
    <source>
        <dbReference type="ARBA" id="ARBA00022737"/>
    </source>
</evidence>
<evidence type="ECO:0000256" key="11">
    <source>
        <dbReference type="ARBA" id="ARBA00080641"/>
    </source>
</evidence>
<feature type="domain" description="Importin N-terminal" evidence="14">
    <location>
        <begin position="34"/>
        <end position="102"/>
    </location>
</feature>
<keyword evidence="5" id="KW-0677">Repeat</keyword>
<dbReference type="PANTHER" id="PTHR10527">
    <property type="entry name" value="IMPORTIN BETA"/>
    <property type="match status" value="1"/>
</dbReference>
<dbReference type="InterPro" id="IPR016024">
    <property type="entry name" value="ARM-type_fold"/>
</dbReference>
<evidence type="ECO:0000313" key="16">
    <source>
        <dbReference type="Proteomes" id="UP000186922"/>
    </source>
</evidence>
<dbReference type="PROSITE" id="PS50077">
    <property type="entry name" value="HEAT_REPEAT"/>
    <property type="match status" value="1"/>
</dbReference>
<evidence type="ECO:0000259" key="14">
    <source>
        <dbReference type="PROSITE" id="PS50166"/>
    </source>
</evidence>
<dbReference type="InterPro" id="IPR040122">
    <property type="entry name" value="Importin_beta"/>
</dbReference>
<dbReference type="GO" id="GO:0005737">
    <property type="term" value="C:cytoplasm"/>
    <property type="evidence" value="ECO:0007669"/>
    <property type="project" value="UniProtKB-SubCell"/>
</dbReference>
<dbReference type="OrthoDB" id="951172at2759"/>
<keyword evidence="16" id="KW-1185">Reference proteome</keyword>
<proteinExistence type="inferred from homology"/>
<dbReference type="Proteomes" id="UP000186922">
    <property type="component" value="Unassembled WGS sequence"/>
</dbReference>
<comment type="caution">
    <text evidence="15">The sequence shown here is derived from an EMBL/GenBank/DDBJ whole genome shotgun (WGS) entry which is preliminary data.</text>
</comment>
<comment type="subcellular location">
    <subcellularLocation>
        <location evidence="2">Cytoplasm</location>
    </subcellularLocation>
    <subcellularLocation>
        <location evidence="1">Nucleus</location>
    </subcellularLocation>
</comment>
<evidence type="ECO:0000256" key="3">
    <source>
        <dbReference type="ARBA" id="ARBA00022448"/>
    </source>
</evidence>
<dbReference type="SUPFAM" id="SSF48371">
    <property type="entry name" value="ARM repeat"/>
    <property type="match status" value="1"/>
</dbReference>
<dbReference type="InterPro" id="IPR011989">
    <property type="entry name" value="ARM-like"/>
</dbReference>
<evidence type="ECO:0000256" key="8">
    <source>
        <dbReference type="ARBA" id="ARBA00038423"/>
    </source>
</evidence>
<dbReference type="Pfam" id="PF13513">
    <property type="entry name" value="HEAT_EZ"/>
    <property type="match status" value="1"/>
</dbReference>
<dbReference type="GO" id="GO:0031267">
    <property type="term" value="F:small GTPase binding"/>
    <property type="evidence" value="ECO:0007669"/>
    <property type="project" value="InterPro"/>
</dbReference>
<name>A0A1D1UI22_RAMVA</name>
<dbReference type="Pfam" id="PF25780">
    <property type="entry name" value="TPR_IPO5"/>
    <property type="match status" value="1"/>
</dbReference>
<reference evidence="15 16" key="1">
    <citation type="journal article" date="2016" name="Nat. Commun.">
        <title>Extremotolerant tardigrade genome and improved radiotolerance of human cultured cells by tardigrade-unique protein.</title>
        <authorList>
            <person name="Hashimoto T."/>
            <person name="Horikawa D.D."/>
            <person name="Saito Y."/>
            <person name="Kuwahara H."/>
            <person name="Kozuka-Hata H."/>
            <person name="Shin-I T."/>
            <person name="Minakuchi Y."/>
            <person name="Ohishi K."/>
            <person name="Motoyama A."/>
            <person name="Aizu T."/>
            <person name="Enomoto A."/>
            <person name="Kondo K."/>
            <person name="Tanaka S."/>
            <person name="Hara Y."/>
            <person name="Koshikawa S."/>
            <person name="Sagara H."/>
            <person name="Miura T."/>
            <person name="Yokobori S."/>
            <person name="Miyagawa K."/>
            <person name="Suzuki Y."/>
            <person name="Kubo T."/>
            <person name="Oyama M."/>
            <person name="Kohara Y."/>
            <person name="Fujiyama A."/>
            <person name="Arakawa K."/>
            <person name="Katayama T."/>
            <person name="Toyoda A."/>
            <person name="Kunieda T."/>
        </authorList>
    </citation>
    <scope>NUCLEOTIDE SEQUENCE [LARGE SCALE GENOMIC DNA]</scope>
    <source>
        <strain evidence="15 16">YOKOZUNA-1</strain>
    </source>
</reference>
<feature type="compositionally biased region" description="Basic and acidic residues" evidence="13">
    <location>
        <begin position="333"/>
        <end position="342"/>
    </location>
</feature>
<comment type="similarity">
    <text evidence="8">Belongs to the importin beta family. Importin beta-2 subfamily.</text>
</comment>
<evidence type="ECO:0000256" key="9">
    <source>
        <dbReference type="ARBA" id="ARBA00067327"/>
    </source>
</evidence>